<organism evidence="7 8">
    <name type="scientific">Gilvimarinus japonicus</name>
    <dbReference type="NCBI Taxonomy" id="1796469"/>
    <lineage>
        <taxon>Bacteria</taxon>
        <taxon>Pseudomonadati</taxon>
        <taxon>Pseudomonadota</taxon>
        <taxon>Gammaproteobacteria</taxon>
        <taxon>Cellvibrionales</taxon>
        <taxon>Cellvibrionaceae</taxon>
        <taxon>Gilvimarinus</taxon>
    </lineage>
</organism>
<accession>A0ABV7HPR4</accession>
<evidence type="ECO:0000256" key="1">
    <source>
        <dbReference type="ARBA" id="ARBA00022679"/>
    </source>
</evidence>
<reference evidence="8" key="1">
    <citation type="journal article" date="2019" name="Int. J. Syst. Evol. Microbiol.">
        <title>The Global Catalogue of Microorganisms (GCM) 10K type strain sequencing project: providing services to taxonomists for standard genome sequencing and annotation.</title>
        <authorList>
            <consortium name="The Broad Institute Genomics Platform"/>
            <consortium name="The Broad Institute Genome Sequencing Center for Infectious Disease"/>
            <person name="Wu L."/>
            <person name="Ma J."/>
        </authorList>
    </citation>
    <scope>NUCLEOTIDE SEQUENCE [LARGE SCALE GENOMIC DNA]</scope>
    <source>
        <strain evidence="8">KCTC 52141</strain>
    </source>
</reference>
<dbReference type="InterPro" id="IPR017441">
    <property type="entry name" value="Protein_kinase_ATP_BS"/>
</dbReference>
<evidence type="ECO:0000256" key="3">
    <source>
        <dbReference type="ARBA" id="ARBA00022777"/>
    </source>
</evidence>
<dbReference type="PANTHER" id="PTHR43289">
    <property type="entry name" value="MITOGEN-ACTIVATED PROTEIN KINASE KINASE KINASE 20-RELATED"/>
    <property type="match status" value="1"/>
</dbReference>
<evidence type="ECO:0000259" key="6">
    <source>
        <dbReference type="PROSITE" id="PS50011"/>
    </source>
</evidence>
<evidence type="ECO:0000256" key="4">
    <source>
        <dbReference type="ARBA" id="ARBA00022840"/>
    </source>
</evidence>
<protein>
    <submittedName>
        <fullName evidence="7">Serine/threonine-protein kinase</fullName>
        <ecNumber evidence="7">2.7.11.1</ecNumber>
    </submittedName>
</protein>
<dbReference type="Gene3D" id="1.10.510.10">
    <property type="entry name" value="Transferase(Phosphotransferase) domain 1"/>
    <property type="match status" value="1"/>
</dbReference>
<keyword evidence="1 7" id="KW-0808">Transferase</keyword>
<dbReference type="GO" id="GO:0004674">
    <property type="term" value="F:protein serine/threonine kinase activity"/>
    <property type="evidence" value="ECO:0007669"/>
    <property type="project" value="UniProtKB-EC"/>
</dbReference>
<feature type="binding site" evidence="5">
    <location>
        <position position="31"/>
    </location>
    <ligand>
        <name>ATP</name>
        <dbReference type="ChEBI" id="CHEBI:30616"/>
    </ligand>
</feature>
<keyword evidence="8" id="KW-1185">Reference proteome</keyword>
<proteinExistence type="predicted"/>
<dbReference type="InterPro" id="IPR011009">
    <property type="entry name" value="Kinase-like_dom_sf"/>
</dbReference>
<dbReference type="CDD" id="cd14014">
    <property type="entry name" value="STKc_PknB_like"/>
    <property type="match status" value="1"/>
</dbReference>
<dbReference type="EMBL" id="JBHRTL010000006">
    <property type="protein sequence ID" value="MFC3154693.1"/>
    <property type="molecule type" value="Genomic_DNA"/>
</dbReference>
<sequence length="444" mass="50358">MQFTLQEELGRGGFAKVNKVVATDGSFYALKLFDPLSELVRQVGNDHLKRRFIREVKAQQSISHPQVVNIIEARLDLSPPYFLMELGCATLKEDIDSGYVEGIGRQKVLFDILAGLEIIHAKGHVHRDLKPANVLRFGWGDQATYKISDFGLISHGESDSTALTGTGAQGGTEMYSPPECMADFKRATCTSDIYSFGAILHDIYAPRTRRIPYTELSVEGAIGDIISKCTKRQPRRRYRDVAALREDLIRVIDSASPVSKNDEEEKFVDLLEQNVDLSEDQWDEVFDYLDVAVENGNTPSALFHAFKIDHIRALNMHSPDLFASLVIDFCNFIKKTDFSFEYCDVLADKLKVFFELGDLNVKSEAAVAALELGVTHNRWYVEEVFTQFVNKGCSEALIEKIILQVEDEKIDFRRRVYRLSESIRYDLENLHPDLLAYYRSEAGE</sequence>
<dbReference type="RefSeq" id="WP_382415088.1">
    <property type="nucleotide sequence ID" value="NZ_JBHRTL010000006.1"/>
</dbReference>
<evidence type="ECO:0000256" key="5">
    <source>
        <dbReference type="PROSITE-ProRule" id="PRU10141"/>
    </source>
</evidence>
<dbReference type="EC" id="2.7.11.1" evidence="7"/>
<dbReference type="InterPro" id="IPR000719">
    <property type="entry name" value="Prot_kinase_dom"/>
</dbReference>
<dbReference type="SMART" id="SM00220">
    <property type="entry name" value="S_TKc"/>
    <property type="match status" value="1"/>
</dbReference>
<keyword evidence="3 7" id="KW-0418">Kinase</keyword>
<dbReference type="Proteomes" id="UP001595548">
    <property type="component" value="Unassembled WGS sequence"/>
</dbReference>
<evidence type="ECO:0000313" key="8">
    <source>
        <dbReference type="Proteomes" id="UP001595548"/>
    </source>
</evidence>
<name>A0ABV7HPR4_9GAMM</name>
<dbReference type="PANTHER" id="PTHR43289:SF6">
    <property type="entry name" value="SERINE_THREONINE-PROTEIN KINASE NEKL-3"/>
    <property type="match status" value="1"/>
</dbReference>
<feature type="domain" description="Protein kinase" evidence="6">
    <location>
        <begin position="3"/>
        <end position="307"/>
    </location>
</feature>
<evidence type="ECO:0000256" key="2">
    <source>
        <dbReference type="ARBA" id="ARBA00022741"/>
    </source>
</evidence>
<gene>
    <name evidence="7" type="ORF">ACFOEB_05710</name>
</gene>
<dbReference type="PROSITE" id="PS00107">
    <property type="entry name" value="PROTEIN_KINASE_ATP"/>
    <property type="match status" value="1"/>
</dbReference>
<keyword evidence="2 5" id="KW-0547">Nucleotide-binding</keyword>
<dbReference type="PROSITE" id="PS50011">
    <property type="entry name" value="PROTEIN_KINASE_DOM"/>
    <property type="match status" value="1"/>
</dbReference>
<comment type="caution">
    <text evidence="7">The sequence shown here is derived from an EMBL/GenBank/DDBJ whole genome shotgun (WGS) entry which is preliminary data.</text>
</comment>
<dbReference type="Pfam" id="PF00069">
    <property type="entry name" value="Pkinase"/>
    <property type="match status" value="1"/>
</dbReference>
<evidence type="ECO:0000313" key="7">
    <source>
        <dbReference type="EMBL" id="MFC3154693.1"/>
    </source>
</evidence>
<keyword evidence="4 5" id="KW-0067">ATP-binding</keyword>
<dbReference type="SUPFAM" id="SSF56112">
    <property type="entry name" value="Protein kinase-like (PK-like)"/>
    <property type="match status" value="1"/>
</dbReference>